<comment type="caution">
    <text evidence="1">The sequence shown here is derived from an EMBL/GenBank/DDBJ whole genome shotgun (WGS) entry which is preliminary data.</text>
</comment>
<keyword evidence="2" id="KW-1185">Reference proteome</keyword>
<organism evidence="1 2">
    <name type="scientific">Botrytis tulipae</name>
    <dbReference type="NCBI Taxonomy" id="87230"/>
    <lineage>
        <taxon>Eukaryota</taxon>
        <taxon>Fungi</taxon>
        <taxon>Dikarya</taxon>
        <taxon>Ascomycota</taxon>
        <taxon>Pezizomycotina</taxon>
        <taxon>Leotiomycetes</taxon>
        <taxon>Helotiales</taxon>
        <taxon>Sclerotiniaceae</taxon>
        <taxon>Botrytis</taxon>
    </lineage>
</organism>
<reference evidence="1 2" key="1">
    <citation type="submission" date="2017-12" db="EMBL/GenBank/DDBJ databases">
        <title>Comparative genomics of Botrytis spp.</title>
        <authorList>
            <person name="Valero-Jimenez C.A."/>
            <person name="Tapia P."/>
            <person name="Veloso J."/>
            <person name="Silva-Moreno E."/>
            <person name="Staats M."/>
            <person name="Valdes J.H."/>
            <person name="Van Kan J.A.L."/>
        </authorList>
    </citation>
    <scope>NUCLEOTIDE SEQUENCE [LARGE SCALE GENOMIC DNA]</scope>
    <source>
        <strain evidence="1 2">Bt9001</strain>
    </source>
</reference>
<evidence type="ECO:0000313" key="2">
    <source>
        <dbReference type="Proteomes" id="UP000297777"/>
    </source>
</evidence>
<evidence type="ECO:0000313" key="1">
    <source>
        <dbReference type="EMBL" id="TGO16459.1"/>
    </source>
</evidence>
<dbReference type="OrthoDB" id="10346912at2759"/>
<accession>A0A4Z1EYR4</accession>
<name>A0A4Z1EYR4_9HELO</name>
<proteinExistence type="predicted"/>
<dbReference type="AlphaFoldDB" id="A0A4Z1EYR4"/>
<gene>
    <name evidence="1" type="ORF">BTUL_0028g00610</name>
</gene>
<protein>
    <submittedName>
        <fullName evidence="1">Uncharacterized protein</fullName>
    </submittedName>
</protein>
<dbReference type="EMBL" id="PQXH01000028">
    <property type="protein sequence ID" value="TGO16459.1"/>
    <property type="molecule type" value="Genomic_DNA"/>
</dbReference>
<sequence length="107" mass="12098">MYHEILRLFIFVRKWFRLNAGLDSAGKGIKIEIEIAIGTIELPMDLRQQLYGLDWILSRYLVVPDHAMSIVPPTKQLNSVASEYFAALDTVGIASTLKGENDKSFDL</sequence>
<dbReference type="Proteomes" id="UP000297777">
    <property type="component" value="Unassembled WGS sequence"/>
</dbReference>